<dbReference type="PANTHER" id="PTHR12128">
    <property type="entry name" value="DIHYDRODIPICOLINATE SYNTHASE"/>
    <property type="match status" value="1"/>
</dbReference>
<dbReference type="Proteomes" id="UP000199079">
    <property type="component" value="Unassembled WGS sequence"/>
</dbReference>
<dbReference type="SMART" id="SM01130">
    <property type="entry name" value="DHDPS"/>
    <property type="match status" value="1"/>
</dbReference>
<dbReference type="SUPFAM" id="SSF51569">
    <property type="entry name" value="Aldolase"/>
    <property type="match status" value="1"/>
</dbReference>
<feature type="active site" description="Schiff-base intermediate with substrate" evidence="1">
    <location>
        <position position="166"/>
    </location>
</feature>
<accession>A0A1H3LWK9</accession>
<reference evidence="3" key="1">
    <citation type="submission" date="2016-10" db="EMBL/GenBank/DDBJ databases">
        <authorList>
            <person name="Varghese N."/>
            <person name="Submissions S."/>
        </authorList>
    </citation>
    <scope>NUCLEOTIDE SEQUENCE [LARGE SCALE GENOMIC DNA]</scope>
    <source>
        <strain evidence="3">DC30,IBRC 10041,KCTC 4046</strain>
    </source>
</reference>
<dbReference type="Gene3D" id="3.20.20.70">
    <property type="entry name" value="Aldolase class I"/>
    <property type="match status" value="1"/>
</dbReference>
<dbReference type="InterPro" id="IPR002220">
    <property type="entry name" value="DapA-like"/>
</dbReference>
<dbReference type="AlphaFoldDB" id="A0A1H3LWK9"/>
<dbReference type="PANTHER" id="PTHR12128:SF19">
    <property type="entry name" value="5-DEHYDRO-4-DEOXYGLUCARATE DEHYDRATASE 2-RELATED"/>
    <property type="match status" value="1"/>
</dbReference>
<keyword evidence="3" id="KW-1185">Reference proteome</keyword>
<evidence type="ECO:0000313" key="3">
    <source>
        <dbReference type="Proteomes" id="UP000199079"/>
    </source>
</evidence>
<dbReference type="RefSeq" id="WP_092733931.1">
    <property type="nucleotide sequence ID" value="NZ_FNPC01000008.1"/>
</dbReference>
<name>A0A1H3LWK9_9EURY</name>
<dbReference type="CDD" id="cd00408">
    <property type="entry name" value="DHDPS-like"/>
    <property type="match status" value="1"/>
</dbReference>
<protein>
    <submittedName>
        <fullName evidence="2">4-hydroxy-tetrahydrodipicolinate synthase</fullName>
    </submittedName>
</protein>
<evidence type="ECO:0000256" key="1">
    <source>
        <dbReference type="PIRSR" id="PIRSR001365-1"/>
    </source>
</evidence>
<dbReference type="OrthoDB" id="33636at2157"/>
<gene>
    <name evidence="2" type="ORF">SAMN05216564_10837</name>
</gene>
<proteinExistence type="predicted"/>
<dbReference type="Pfam" id="PF00701">
    <property type="entry name" value="DHDPS"/>
    <property type="match status" value="1"/>
</dbReference>
<dbReference type="EMBL" id="FNPC01000008">
    <property type="protein sequence ID" value="SDY68800.1"/>
    <property type="molecule type" value="Genomic_DNA"/>
</dbReference>
<dbReference type="GO" id="GO:0008840">
    <property type="term" value="F:4-hydroxy-tetrahydrodipicolinate synthase activity"/>
    <property type="evidence" value="ECO:0007669"/>
    <property type="project" value="TreeGrafter"/>
</dbReference>
<sequence>MGSAAEQVQDRLRGVAVGLLTPFDETNQIVHDGIRENATRIYDAGIRTFLAAANISEYHSLSRDERVAVVETAVDALPDDACVLAGVGGSTSNARDLIRAYDDVGADAMMIMPPDHTYLHERGLLEYYEKLDETSDRPLVPYVRGFDPSVEYLRDLTRIDGVAGIKYALPDPIKLGAGVAAGADDVVWVDGLAEPYAVSFWAEGAEGFSAGVSNFRPEVGLELFEALSAGDWERARALRNACLPYQDFRDETGEDNQIDGAISIAAVKKGLDLAGLHGGSVREPIRPLTAADERRAEELYEQLDRDIDRLLEREPPAASEQ</sequence>
<feature type="active site" description="Proton donor/acceptor" evidence="1">
    <location>
        <position position="142"/>
    </location>
</feature>
<dbReference type="InterPro" id="IPR013785">
    <property type="entry name" value="Aldolase_TIM"/>
</dbReference>
<dbReference type="PIRSF" id="PIRSF001365">
    <property type="entry name" value="DHDPS"/>
    <property type="match status" value="1"/>
</dbReference>
<evidence type="ECO:0000313" key="2">
    <source>
        <dbReference type="EMBL" id="SDY68800.1"/>
    </source>
</evidence>
<organism evidence="2 3">
    <name type="scientific">Halopenitus persicus</name>
    <dbReference type="NCBI Taxonomy" id="1048396"/>
    <lineage>
        <taxon>Archaea</taxon>
        <taxon>Methanobacteriati</taxon>
        <taxon>Methanobacteriota</taxon>
        <taxon>Stenosarchaea group</taxon>
        <taxon>Halobacteria</taxon>
        <taxon>Halobacteriales</taxon>
        <taxon>Haloferacaceae</taxon>
        <taxon>Halopenitus</taxon>
    </lineage>
</organism>
<dbReference type="GO" id="GO:0008675">
    <property type="term" value="F:2-dehydro-3-deoxy-phosphogluconate aldolase activity"/>
    <property type="evidence" value="ECO:0007669"/>
    <property type="project" value="UniProtKB-ARBA"/>
</dbReference>